<accession>A0A1L9BFS5</accession>
<feature type="transmembrane region" description="Helical" evidence="1">
    <location>
        <begin position="721"/>
        <end position="740"/>
    </location>
</feature>
<dbReference type="EMBL" id="MPIN01000002">
    <property type="protein sequence ID" value="OJH41124.1"/>
    <property type="molecule type" value="Genomic_DNA"/>
</dbReference>
<keyword evidence="1" id="KW-0812">Transmembrane</keyword>
<evidence type="ECO:0000313" key="2">
    <source>
        <dbReference type="EMBL" id="OJH41124.1"/>
    </source>
</evidence>
<name>A0A1L9BFS5_9BACT</name>
<feature type="transmembrane region" description="Helical" evidence="1">
    <location>
        <begin position="310"/>
        <end position="329"/>
    </location>
</feature>
<keyword evidence="1" id="KW-1133">Transmembrane helix</keyword>
<dbReference type="AlphaFoldDB" id="A0A1L9BFS5"/>
<evidence type="ECO:0000313" key="3">
    <source>
        <dbReference type="Proteomes" id="UP000182229"/>
    </source>
</evidence>
<evidence type="ECO:0008006" key="4">
    <source>
        <dbReference type="Google" id="ProtNLM"/>
    </source>
</evidence>
<reference evidence="2 3" key="2">
    <citation type="submission" date="2016-12" db="EMBL/GenBank/DDBJ databases">
        <title>Draft Genome Sequence of Cystobacter ferrugineus Strain Cbfe23.</title>
        <authorList>
            <person name="Akbar S."/>
            <person name="Dowd S.E."/>
            <person name="Stevens D.C."/>
        </authorList>
    </citation>
    <scope>NUCLEOTIDE SEQUENCE [LARGE SCALE GENOMIC DNA]</scope>
    <source>
        <strain evidence="2 3">Cbfe23</strain>
    </source>
</reference>
<comment type="caution">
    <text evidence="2">The sequence shown here is derived from an EMBL/GenBank/DDBJ whole genome shotgun (WGS) entry which is preliminary data.</text>
</comment>
<dbReference type="PANTHER" id="PTHR38454:SF1">
    <property type="entry name" value="INTEGRAL MEMBRANE PROTEIN"/>
    <property type="match status" value="1"/>
</dbReference>
<dbReference type="Proteomes" id="UP000182229">
    <property type="component" value="Unassembled WGS sequence"/>
</dbReference>
<dbReference type="InterPro" id="IPR018580">
    <property type="entry name" value="Uncharacterised_YfhO"/>
</dbReference>
<gene>
    <name evidence="2" type="ORF">BON30_09530</name>
</gene>
<dbReference type="STRING" id="83449.BON30_09530"/>
<feature type="transmembrane region" description="Helical" evidence="1">
    <location>
        <begin position="412"/>
        <end position="433"/>
    </location>
</feature>
<feature type="transmembrane region" description="Helical" evidence="1">
    <location>
        <begin position="214"/>
        <end position="237"/>
    </location>
</feature>
<dbReference type="PANTHER" id="PTHR38454">
    <property type="entry name" value="INTEGRAL MEMBRANE PROTEIN-RELATED"/>
    <property type="match status" value="1"/>
</dbReference>
<dbReference type="RefSeq" id="WP_071897558.1">
    <property type="nucleotide sequence ID" value="NZ_MPIN01000002.1"/>
</dbReference>
<feature type="transmembrane region" description="Helical" evidence="1">
    <location>
        <begin position="86"/>
        <end position="116"/>
    </location>
</feature>
<feature type="transmembrane region" description="Helical" evidence="1">
    <location>
        <begin position="349"/>
        <end position="369"/>
    </location>
</feature>
<feature type="transmembrane region" description="Helical" evidence="1">
    <location>
        <begin position="284"/>
        <end position="303"/>
    </location>
</feature>
<feature type="transmembrane region" description="Helical" evidence="1">
    <location>
        <begin position="440"/>
        <end position="458"/>
    </location>
</feature>
<organism evidence="2 3">
    <name type="scientific">Cystobacter ferrugineus</name>
    <dbReference type="NCBI Taxonomy" id="83449"/>
    <lineage>
        <taxon>Bacteria</taxon>
        <taxon>Pseudomonadati</taxon>
        <taxon>Myxococcota</taxon>
        <taxon>Myxococcia</taxon>
        <taxon>Myxococcales</taxon>
        <taxon>Cystobacterineae</taxon>
        <taxon>Archangiaceae</taxon>
        <taxon>Cystobacter</taxon>
    </lineage>
</organism>
<reference evidence="3" key="1">
    <citation type="submission" date="2016-11" db="EMBL/GenBank/DDBJ databases">
        <authorList>
            <person name="Shukria A."/>
            <person name="Stevens D.C."/>
        </authorList>
    </citation>
    <scope>NUCLEOTIDE SEQUENCE [LARGE SCALE GENOMIC DNA]</scope>
    <source>
        <strain evidence="3">Cbfe23</strain>
    </source>
</reference>
<proteinExistence type="predicted"/>
<sequence length="750" mass="79867">MSWRGKAARRLLPWVGLLLGMALVYRALLRGQVLAGRDAFRIFFPDSAFLLEALRAGELPLWTPYPRLGQPFAATLYSQVFYPPRLLTVLLAGPVLGFTLQHLLHVGIAAAGTWLLARHLGTSRPAAMVGAAAFALSAPFTELATQQNVASAAAWTGFLLLASRQAARAPSSRSAARVALFAGLSFLAGSPETWLWQAPLALLVALCTRRTGRVLGATGGGLAWGFALGALVALPALEFARHSTRSTGGMNGLEWSLSWPQLLSVAWPFAEHPRSRYWEGGDQFFILLLFLGTLVCALALAGLGRSWRRLPFGLGALGLTALSLGEHLPPAALLLQLPPFHLFRYPVKYFVGAAFCLAVLAAFGLDTLARRARGGRRSLPRVAGVVAALFAALLLGPPLTRLPLFRPGVEAGLPWVVLALGAGALALSLPAAGPRRAHRVRGLLAGLALLEVGAFHLMQGGTGSAPMESLSRASRLAAALPTGYAGRVSVELSGDELTDVSRAASPRTAPPEEAGGSYIALSRDALVPNRFVEERLRVLEGYGAPEPRHVESLAGAGARAAFDLLGVDYYVRRGPPPFEDLEPVLSLPGLPTLYRSGTALPRAFLVHAARVASDEEALAAFVDPAQPLRHEALLAEGEPLVGPGCEGSTARITREGRAWVEVELEACGPGYLVLSDWFYPGWEATRDGVPVPLRRADVLLRAVPVPAGAHTVRFDYRPGSFRWGALLSGLALVAWVLVPWPRKARRAAPP</sequence>
<keyword evidence="1" id="KW-0472">Membrane</keyword>
<feature type="transmembrane region" description="Helical" evidence="1">
    <location>
        <begin position="381"/>
        <end position="400"/>
    </location>
</feature>
<protein>
    <recommendedName>
        <fullName evidence="4">YfhO family protein</fullName>
    </recommendedName>
</protein>
<evidence type="ECO:0000256" key="1">
    <source>
        <dbReference type="SAM" id="Phobius"/>
    </source>
</evidence>
<dbReference type="OrthoDB" id="9772884at2"/>
<keyword evidence="3" id="KW-1185">Reference proteome</keyword>